<keyword evidence="5" id="KW-1185">Reference proteome</keyword>
<dbReference type="STRING" id="146020.RMCB_2662"/>
<dbReference type="PROSITE" id="PS50110">
    <property type="entry name" value="RESPONSE_REGULATORY"/>
    <property type="match status" value="1"/>
</dbReference>
<dbReference type="EMBL" id="BCSX01000024">
    <property type="protein sequence ID" value="GAS88566.1"/>
    <property type="molecule type" value="Genomic_DNA"/>
</dbReference>
<reference evidence="5" key="2">
    <citation type="submission" date="2016-02" db="EMBL/GenBank/DDBJ databases">
        <title>Draft genome sequence of five rapidly growing Mycobacterium species.</title>
        <authorList>
            <person name="Katahira K."/>
            <person name="Gotou Y."/>
            <person name="Iida K."/>
            <person name="Ogura Y."/>
            <person name="Hayashi T."/>
        </authorList>
    </citation>
    <scope>NUCLEOTIDE SEQUENCE [LARGE SCALE GENOMIC DNA]</scope>
    <source>
        <strain evidence="5">JCM15654</strain>
    </source>
</reference>
<dbReference type="Pfam" id="PF00072">
    <property type="entry name" value="Response_reg"/>
    <property type="match status" value="1"/>
</dbReference>
<proteinExistence type="predicted"/>
<feature type="domain" description="Response regulatory" evidence="3">
    <location>
        <begin position="7"/>
        <end position="124"/>
    </location>
</feature>
<dbReference type="SUPFAM" id="SSF52172">
    <property type="entry name" value="CheY-like"/>
    <property type="match status" value="1"/>
</dbReference>
<dbReference type="Gene3D" id="3.40.50.2300">
    <property type="match status" value="1"/>
</dbReference>
<keyword evidence="1 2" id="KW-0597">Phosphoprotein</keyword>
<dbReference type="InterPro" id="IPR050595">
    <property type="entry name" value="Bact_response_regulator"/>
</dbReference>
<dbReference type="Proteomes" id="UP000069620">
    <property type="component" value="Unassembled WGS sequence"/>
</dbReference>
<evidence type="ECO:0000259" key="3">
    <source>
        <dbReference type="PROSITE" id="PS50110"/>
    </source>
</evidence>
<reference evidence="5" key="1">
    <citation type="journal article" date="2016" name="Genome Announc.">
        <title>Draft Genome Sequences of Five Rapidly Growing Mycobacterium Species, M. thermoresistibile, M. fortuitum subsp. acetamidolyticum, M. canariasense, M. brisbanense, and M. novocastrense.</title>
        <authorList>
            <person name="Katahira K."/>
            <person name="Ogura Y."/>
            <person name="Gotoh Y."/>
            <person name="Hayashi T."/>
        </authorList>
    </citation>
    <scope>NUCLEOTIDE SEQUENCE [LARGE SCALE GENOMIC DNA]</scope>
    <source>
        <strain evidence="5">JCM15654</strain>
    </source>
</reference>
<dbReference type="InterPro" id="IPR001789">
    <property type="entry name" value="Sig_transdc_resp-reg_receiver"/>
</dbReference>
<accession>A0A100VZ48</accession>
<dbReference type="GO" id="GO:0000160">
    <property type="term" value="P:phosphorelay signal transduction system"/>
    <property type="evidence" value="ECO:0007669"/>
    <property type="project" value="InterPro"/>
</dbReference>
<dbReference type="SMART" id="SM00448">
    <property type="entry name" value="REC"/>
    <property type="match status" value="1"/>
</dbReference>
<protein>
    <submittedName>
        <fullName evidence="4">Two-component system regulator</fullName>
    </submittedName>
</protein>
<dbReference type="PANTHER" id="PTHR44591:SF3">
    <property type="entry name" value="RESPONSE REGULATORY DOMAIN-CONTAINING PROTEIN"/>
    <property type="match status" value="1"/>
</dbReference>
<sequence length="128" mass="13600">MIGHRMRCLIVDDSAGFRDAACRMLARGGVDVVASASNSGEAMRLCRELQPDVAVVDVMLGPESGFDLAQQLQSSELPHRPVVVLVSTYAEQDLTEMIETSPAVGFLPKFALSAAAIEDLVATALPGR</sequence>
<dbReference type="AlphaFoldDB" id="A0A100VZ48"/>
<evidence type="ECO:0000313" key="5">
    <source>
        <dbReference type="Proteomes" id="UP000069620"/>
    </source>
</evidence>
<comment type="caution">
    <text evidence="4">The sequence shown here is derived from an EMBL/GenBank/DDBJ whole genome shotgun (WGS) entry which is preliminary data.</text>
</comment>
<evidence type="ECO:0000313" key="4">
    <source>
        <dbReference type="EMBL" id="GAS88566.1"/>
    </source>
</evidence>
<gene>
    <name evidence="4" type="ORF">RMCB_2662</name>
</gene>
<dbReference type="InterPro" id="IPR011006">
    <property type="entry name" value="CheY-like_superfamily"/>
</dbReference>
<dbReference type="PANTHER" id="PTHR44591">
    <property type="entry name" value="STRESS RESPONSE REGULATOR PROTEIN 1"/>
    <property type="match status" value="1"/>
</dbReference>
<dbReference type="CDD" id="cd00156">
    <property type="entry name" value="REC"/>
    <property type="match status" value="1"/>
</dbReference>
<evidence type="ECO:0000256" key="2">
    <source>
        <dbReference type="PROSITE-ProRule" id="PRU00169"/>
    </source>
</evidence>
<feature type="modified residue" description="4-aspartylphosphate" evidence="2">
    <location>
        <position position="57"/>
    </location>
</feature>
<name>A0A100VZ48_9MYCO</name>
<organism evidence="4 5">
    <name type="scientific">Mycolicibacterium brisbanense</name>
    <dbReference type="NCBI Taxonomy" id="146020"/>
    <lineage>
        <taxon>Bacteria</taxon>
        <taxon>Bacillati</taxon>
        <taxon>Actinomycetota</taxon>
        <taxon>Actinomycetes</taxon>
        <taxon>Mycobacteriales</taxon>
        <taxon>Mycobacteriaceae</taxon>
        <taxon>Mycolicibacterium</taxon>
    </lineage>
</organism>
<evidence type="ECO:0000256" key="1">
    <source>
        <dbReference type="ARBA" id="ARBA00022553"/>
    </source>
</evidence>
<dbReference type="RefSeq" id="WP_234792093.1">
    <property type="nucleotide sequence ID" value="NZ_BCSX01000024.1"/>
</dbReference>